<dbReference type="AlphaFoldDB" id="A0A839U5Y2"/>
<evidence type="ECO:0000313" key="1">
    <source>
        <dbReference type="EMBL" id="MBB3146138.1"/>
    </source>
</evidence>
<organism evidence="1 2">
    <name type="scientific">Phyllobacterium trifolii</name>
    <dbReference type="NCBI Taxonomy" id="300193"/>
    <lineage>
        <taxon>Bacteria</taxon>
        <taxon>Pseudomonadati</taxon>
        <taxon>Pseudomonadota</taxon>
        <taxon>Alphaproteobacteria</taxon>
        <taxon>Hyphomicrobiales</taxon>
        <taxon>Phyllobacteriaceae</taxon>
        <taxon>Phyllobacterium</taxon>
    </lineage>
</organism>
<gene>
    <name evidence="1" type="ORF">FHS21_002553</name>
</gene>
<reference evidence="1 2" key="1">
    <citation type="submission" date="2020-08" db="EMBL/GenBank/DDBJ databases">
        <title>Genomic Encyclopedia of Type Strains, Phase III (KMG-III): the genomes of soil and plant-associated and newly described type strains.</title>
        <authorList>
            <person name="Whitman W."/>
        </authorList>
    </citation>
    <scope>NUCLEOTIDE SEQUENCE [LARGE SCALE GENOMIC DNA]</scope>
    <source>
        <strain evidence="1 2">CECT 7015</strain>
    </source>
</reference>
<sequence length="99" mass="10823">MFRDGISRDLINCAKDASSKSAEDKRALLMEASQAIEWGAKLVALSGLIVEEGALAGKLASFAYGIEFRYDDETAEIMHEAAAAIRTLRLLLGLQRESY</sequence>
<keyword evidence="2" id="KW-1185">Reference proteome</keyword>
<comment type="caution">
    <text evidence="1">The sequence shown here is derived from an EMBL/GenBank/DDBJ whole genome shotgun (WGS) entry which is preliminary data.</text>
</comment>
<dbReference type="Proteomes" id="UP000554520">
    <property type="component" value="Unassembled WGS sequence"/>
</dbReference>
<accession>A0A839U5Y2</accession>
<proteinExistence type="predicted"/>
<protein>
    <submittedName>
        <fullName evidence="1">Uncharacterized protein</fullName>
    </submittedName>
</protein>
<name>A0A839U5Y2_9HYPH</name>
<dbReference type="RefSeq" id="WP_183661997.1">
    <property type="nucleotide sequence ID" value="NZ_JACHXN010000007.1"/>
</dbReference>
<dbReference type="EMBL" id="JACHXN010000007">
    <property type="protein sequence ID" value="MBB3146138.1"/>
    <property type="molecule type" value="Genomic_DNA"/>
</dbReference>
<evidence type="ECO:0000313" key="2">
    <source>
        <dbReference type="Proteomes" id="UP000554520"/>
    </source>
</evidence>